<reference evidence="1 2" key="1">
    <citation type="submission" date="2018-05" db="EMBL/GenBank/DDBJ databases">
        <title>Genetic diversity of glacier-inhabiting Cryobacterium bacteria in China and description of Cryobacterium mengkeensis sp. nov. and Arthrobacter glacialis sp. nov.</title>
        <authorList>
            <person name="Liu Q."/>
            <person name="Xin Y.-H."/>
        </authorList>
    </citation>
    <scope>NUCLEOTIDE SEQUENCE [LARGE SCALE GENOMIC DNA]</scope>
    <source>
        <strain evidence="1 2">B7</strain>
    </source>
</reference>
<organism evidence="1 2">
    <name type="scientific">Arthrobacter psychrolactophilus</name>
    <dbReference type="NCBI Taxonomy" id="92442"/>
    <lineage>
        <taxon>Bacteria</taxon>
        <taxon>Bacillati</taxon>
        <taxon>Actinomycetota</taxon>
        <taxon>Actinomycetes</taxon>
        <taxon>Micrococcales</taxon>
        <taxon>Micrococcaceae</taxon>
        <taxon>Arthrobacter</taxon>
    </lineage>
</organism>
<sequence>MTLTRLTSGATPPSQGLATAGHILPIDSNPGRHVVLGRMAKTAKFLDQVVSHSASAVGTPVAAVKLARNIARFLPRPDLTGFLPYWGALAALDSVDLGVDKIIEPHLDAPNILDETGSPSTDDRSIWVVFAARSIWVVFAAEGSWHHLQTGSIDNNHRTLTGTEPRCSPTTILNNVIVTAHTETIRRACAVDLRQPGFSRAGSPWAACGLVEVPRRTLSFDEVAAIPIADVGWSFDRPGSPWCGIGVAAIWHGAMFAIARRLFEYCTARTPGHITLLHLDEANADIHRSAIPLRIAAVELGESGGASTQLTAVRTRAVVVVVVAKVEIVMAVAAHGLGPAPLTFEAEHAKRIADLSLCAREDS</sequence>
<dbReference type="Proteomes" id="UP000247980">
    <property type="component" value="Unassembled WGS sequence"/>
</dbReference>
<gene>
    <name evidence="1" type="ORF">CVS30_16180</name>
</gene>
<comment type="caution">
    <text evidence="1">The sequence shown here is derived from an EMBL/GenBank/DDBJ whole genome shotgun (WGS) entry which is preliminary data.</text>
</comment>
<name>A0A2V5IPD9_9MICC</name>
<dbReference type="EMBL" id="QJVC01000025">
    <property type="protein sequence ID" value="PYI37262.1"/>
    <property type="molecule type" value="Genomic_DNA"/>
</dbReference>
<evidence type="ECO:0000313" key="1">
    <source>
        <dbReference type="EMBL" id="PYI37262.1"/>
    </source>
</evidence>
<protein>
    <submittedName>
        <fullName evidence="1">Uncharacterized protein</fullName>
    </submittedName>
</protein>
<keyword evidence="2" id="KW-1185">Reference proteome</keyword>
<evidence type="ECO:0000313" key="2">
    <source>
        <dbReference type="Proteomes" id="UP000247980"/>
    </source>
</evidence>
<proteinExistence type="predicted"/>
<accession>A0A2V5IPD9</accession>
<dbReference type="AlphaFoldDB" id="A0A2V5IPD9"/>